<evidence type="ECO:0008006" key="4">
    <source>
        <dbReference type="Google" id="ProtNLM"/>
    </source>
</evidence>
<protein>
    <recommendedName>
        <fullName evidence="4">Secreted protein</fullName>
    </recommendedName>
</protein>
<dbReference type="Proteomes" id="UP000198634">
    <property type="component" value="Unassembled WGS sequence"/>
</dbReference>
<sequence length="103" mass="11447">MKHILFAAMLAVFIAPLGATTALAGPIDRACLASPRQQKSRQLCGCIQRVANQTLSRRDQRLAAKFFVKPHMAQEIRQSDSRSHEIFWLRYKEFGAAAAATCS</sequence>
<name>A0A1H9D885_9RHOB</name>
<dbReference type="AlphaFoldDB" id="A0A1H9D885"/>
<dbReference type="STRING" id="657014.SAMN04488092_10446"/>
<gene>
    <name evidence="2" type="ORF">SAMN04488092_10446</name>
</gene>
<dbReference type="EMBL" id="FOEP01000004">
    <property type="protein sequence ID" value="SEQ09571.1"/>
    <property type="molecule type" value="Genomic_DNA"/>
</dbReference>
<evidence type="ECO:0000313" key="2">
    <source>
        <dbReference type="EMBL" id="SEQ09571.1"/>
    </source>
</evidence>
<keyword evidence="3" id="KW-1185">Reference proteome</keyword>
<evidence type="ECO:0000256" key="1">
    <source>
        <dbReference type="SAM" id="SignalP"/>
    </source>
</evidence>
<evidence type="ECO:0000313" key="3">
    <source>
        <dbReference type="Proteomes" id="UP000198634"/>
    </source>
</evidence>
<accession>A0A1H9D885</accession>
<organism evidence="2 3">
    <name type="scientific">Thalassovita taeanensis</name>
    <dbReference type="NCBI Taxonomy" id="657014"/>
    <lineage>
        <taxon>Bacteria</taxon>
        <taxon>Pseudomonadati</taxon>
        <taxon>Pseudomonadota</taxon>
        <taxon>Alphaproteobacteria</taxon>
        <taxon>Rhodobacterales</taxon>
        <taxon>Roseobacteraceae</taxon>
        <taxon>Thalassovita</taxon>
    </lineage>
</organism>
<feature type="signal peptide" evidence="1">
    <location>
        <begin position="1"/>
        <end position="24"/>
    </location>
</feature>
<proteinExistence type="predicted"/>
<dbReference type="RefSeq" id="WP_090269151.1">
    <property type="nucleotide sequence ID" value="NZ_FOEP01000004.1"/>
</dbReference>
<feature type="chain" id="PRO_5009300810" description="Secreted protein" evidence="1">
    <location>
        <begin position="25"/>
        <end position="103"/>
    </location>
</feature>
<dbReference type="OrthoDB" id="7659053at2"/>
<reference evidence="2 3" key="1">
    <citation type="submission" date="2016-10" db="EMBL/GenBank/DDBJ databases">
        <authorList>
            <person name="de Groot N.N."/>
        </authorList>
    </citation>
    <scope>NUCLEOTIDE SEQUENCE [LARGE SCALE GENOMIC DNA]</scope>
    <source>
        <strain evidence="2 3">DSM 22007</strain>
    </source>
</reference>
<keyword evidence="1" id="KW-0732">Signal</keyword>